<reference evidence="1" key="1">
    <citation type="journal article" date="2021" name="Proc. Natl. Acad. Sci. U.S.A.">
        <title>A Catalog of Tens of Thousands of Viruses from Human Metagenomes Reveals Hidden Associations with Chronic Diseases.</title>
        <authorList>
            <person name="Tisza M.J."/>
            <person name="Buck C.B."/>
        </authorList>
    </citation>
    <scope>NUCLEOTIDE SEQUENCE</scope>
    <source>
        <strain evidence="1">Ctrcb4</strain>
    </source>
</reference>
<evidence type="ECO:0000313" key="1">
    <source>
        <dbReference type="EMBL" id="DAE33084.1"/>
    </source>
</evidence>
<organism evidence="1">
    <name type="scientific">virus sp. ctrcb4</name>
    <dbReference type="NCBI Taxonomy" id="2825824"/>
    <lineage>
        <taxon>Viruses</taxon>
    </lineage>
</organism>
<proteinExistence type="predicted"/>
<sequence length="270" mass="31461">MNKITLKNVYGREKKYYLQPMKQKNGTNFPFVKKVRYNEHGDSEMILSPDELNDPERDYFIPEDELIEIYSGRTFNLDDPYERNLWKCIETNPVIAPERTAKDKYGNYLIDGTQERYGRADFYVEREGEVSKRRVSRIQLVTKAFVFIENDSPAGRITKCKLLGKAMRNAPDTDVQDYLYSRAQKNPQEIIDLYTGSDQALKLLIIDAKDKNIITNQSGIWMFSETMLGATDEAIIMYLKNPENQNIYDSIKNLTFPDMVVKRTAKEKTK</sequence>
<dbReference type="EMBL" id="BK059132">
    <property type="protein sequence ID" value="DAE33084.1"/>
    <property type="molecule type" value="Genomic_DNA"/>
</dbReference>
<protein>
    <submittedName>
        <fullName evidence="1">Uncharacterized protein</fullName>
    </submittedName>
</protein>
<accession>A0A8S5RPY5</accession>
<name>A0A8S5RPY5_9VIRU</name>